<organism evidence="7 8">
    <name type="scientific">Phaeoacremonium minimum (strain UCR-PA7)</name>
    <name type="common">Esca disease fungus</name>
    <name type="synonym">Togninia minima</name>
    <dbReference type="NCBI Taxonomy" id="1286976"/>
    <lineage>
        <taxon>Eukaryota</taxon>
        <taxon>Fungi</taxon>
        <taxon>Dikarya</taxon>
        <taxon>Ascomycota</taxon>
        <taxon>Pezizomycotina</taxon>
        <taxon>Sordariomycetes</taxon>
        <taxon>Sordariomycetidae</taxon>
        <taxon>Togniniales</taxon>
        <taxon>Togniniaceae</taxon>
        <taxon>Phaeoacremonium</taxon>
    </lineage>
</organism>
<dbReference type="EMBL" id="KB932792">
    <property type="protein sequence ID" value="EOO04235.1"/>
    <property type="molecule type" value="Genomic_DNA"/>
</dbReference>
<feature type="domain" description="Proteasome adapter and scaffold protein ECM29 HEAT-repeat" evidence="6">
    <location>
        <begin position="1277"/>
        <end position="1436"/>
    </location>
</feature>
<dbReference type="GO" id="GO:0005634">
    <property type="term" value="C:nucleus"/>
    <property type="evidence" value="ECO:0007669"/>
    <property type="project" value="TreeGrafter"/>
</dbReference>
<reference evidence="8" key="1">
    <citation type="journal article" date="2013" name="Genome Announc.">
        <title>Draft genome sequence of the ascomycete Phaeoacremonium aleophilum strain UCR-PA7, a causal agent of the esca disease complex in grapevines.</title>
        <authorList>
            <person name="Blanco-Ulate B."/>
            <person name="Rolshausen P."/>
            <person name="Cantu D."/>
        </authorList>
    </citation>
    <scope>NUCLEOTIDE SEQUENCE [LARGE SCALE GENOMIC DNA]</scope>
    <source>
        <strain evidence="8">UCR-PA7</strain>
    </source>
</reference>
<dbReference type="eggNOG" id="KOG0915">
    <property type="taxonomic scope" value="Eukaryota"/>
</dbReference>
<dbReference type="Gene3D" id="1.25.10.10">
    <property type="entry name" value="Leucine-rich Repeat Variant"/>
    <property type="match status" value="2"/>
</dbReference>
<keyword evidence="8" id="KW-1185">Reference proteome</keyword>
<dbReference type="Pfam" id="PF13001">
    <property type="entry name" value="ECM29_N"/>
    <property type="match status" value="1"/>
</dbReference>
<proteinExistence type="predicted"/>
<evidence type="ECO:0000256" key="3">
    <source>
        <dbReference type="ARBA" id="ARBA00022737"/>
    </source>
</evidence>
<dbReference type="GO" id="GO:0060090">
    <property type="term" value="F:molecular adaptor activity"/>
    <property type="evidence" value="ECO:0007669"/>
    <property type="project" value="InterPro"/>
</dbReference>
<dbReference type="PANTHER" id="PTHR23346">
    <property type="entry name" value="TRANSLATIONAL ACTIVATOR GCN1-RELATED"/>
    <property type="match status" value="1"/>
</dbReference>
<name>R8BY32_PHAM7</name>
<evidence type="ECO:0000259" key="5">
    <source>
        <dbReference type="Pfam" id="PF13001"/>
    </source>
</evidence>
<keyword evidence="4 7" id="KW-0647">Proteasome</keyword>
<dbReference type="Pfam" id="PF23731">
    <property type="entry name" value="ARM_ECM29_C"/>
    <property type="match status" value="1"/>
</dbReference>
<dbReference type="Pfam" id="PF24492">
    <property type="entry name" value="HEAT_ECM29"/>
    <property type="match status" value="1"/>
</dbReference>
<dbReference type="GO" id="GO:0000502">
    <property type="term" value="C:proteasome complex"/>
    <property type="evidence" value="ECO:0007669"/>
    <property type="project" value="UniProtKB-KW"/>
</dbReference>
<dbReference type="HOGENOM" id="CLU_000880_1_0_1"/>
<sequence length="1843" mass="203788">MANASTEQRELALVEKVDLRILNVANNEAKLQQLLGTYLPPLLLKGGSEHASVRAKVISICQRLKTFIQPPGVVLPVAALLEQYKTTDSPVVKHLDMMFVQHSIGRLEAPDRRKLISTILRSIGSESSNTAALFNVFLRVLRDLRIPPRGSKEDEALRDDVGLSDAKDAKFVAEWLGKLLLLKPQKDTTAPCPGLTSSDVAFLTLGKSDTWVPTAPDGLSLPETRIKSITFIASGAFKDDERFIPALYAASSSDSRVSSIGDDLLKRSTVSLEDKGLVETLFEAHSRLPAAYRIRILNLLSRSAISTGFTGQILEAVRRDIKIPSDEQGAGASLNATGLELTKIHKALFEYINWVARIGPGKGTFEIGSALVDLLRDYINEQGWPKPIRQSLDDTTLRSRAYETIGVLAKGTNMSHGERLSLVGWLFRSLSEDPTPDVVVNIDGALSSLTSLFQPGENSNVLRQILLTYMTMPDDEGSVIRSARHAATKWANQTLLFSDSTARWIDILAIAGRRDERSDVVEEGHKGLDPWTYRVNDDKNTGLPDWKEMVHAFFKEPITHLNTSEWSQGRSMDVDGLSIFANFPGDRLKAFPVAVTYCKRMLFLAALKDFKIEPGWERQLEAQVQSDKKTREAIRAYLKTVNGSDILDLLTAAFEGMLRDNPAIAEECARCFVEVISFTPKAVVGELASRALELIPLIRSNKKELRSLGARAFGITAPHPANKPEFVAQAKDALVALIKPWKSAVGSELNAAEGSFLSLGYLVSRASYYPSPSLDTLSNGLAELIPSPKDIKAASLSFQEAIFDTLSQIWTAGFTVSGDKETTDAYIETLVAQAKKGNEHAITALGRLAIAAQESRPVNESNKETAEKDLVDTVLSKLYALYEIKQVEVHFAVGEAITAAVAAWDSDVVQLTLDVEADDTVTHTGKRTTRINEVLEKILTDCKATKPSLLKASGIWLFCIIQHCSHLPEIQSRLRECQVAFMRLLSARDELVQETASRGLSLVYEKGDPSLKDDLVRDLVGSFTGSGPQLKVDEDTELFDAGALPTGEGKSVTSYKDIVNLANEVGDQSLVYKFMSLAANAATWSTRSAFGRFGLSNILSESEVDPKLYPKLYRYRFDPNTNVQKSMNDIWKALVKDSNAVMEKHFDAIMTDLLKSILGREWRVREASCAAISDLVQGRPFPQYEKYYQQIWTSALKVLDDVKSSVREAALRLCVNLSNTLTRQLEEGGASAATTAMMNEALPFLLSDKGIESGVEDVKLFSTITVLKISKTGGKALRRYIPVMVPHLLGLLSTIEPDAINYHYIRAGEDNRDKIDKIRSQIVSQSPISEAIENCLRNIDSKTMEELVPGLENTIKTAIGMPTKIGCSRVLSTLATRHTTDFAPFSATFLHLMEKQALDRNDEVSQGYARAAAYIMRVAPSEAKQHFAKRYIDLYFTSEDESRRQKVADAVLFLSKTSPDHFNALESQLLPFSYLASHDTDEYVQKEFDEVWSTHAGSSRTVTRYVTEIVALVQRSLDTPQWSLKHGGALTVAAMVKAVTAASDLSGQVNVPNLKAIWPVFDKSLALKTFTGKEKLLEAFPDFVGKGKAFWENDAQIAGQLKKIAVREAKRNNDAYRVHAFKCLWRFAAAREDLDMMNEIVDIVTPHLDELKDEDRMDVDKKDGKDNKEKLLHQTATNAVEAVARGYSRPNMNSNSIVVLEQILKVLGPYITSSQFDRVRREVWYKCVADLMEAAETASPSKENGRSVVLGFFNTLDVDKTDVGTEEQRSNRAKAAIAVAKALKKGVFGNSQETNTQVKETINKALVTERSLDVQRLLRDAVAELNSIVYHSILMDPVMTSSA</sequence>
<dbReference type="InterPro" id="IPR055443">
    <property type="entry name" value="HEAT_ECM29"/>
</dbReference>
<evidence type="ECO:0000313" key="8">
    <source>
        <dbReference type="Proteomes" id="UP000014074"/>
    </source>
</evidence>
<gene>
    <name evidence="7" type="ORF">UCRPA7_242</name>
</gene>
<evidence type="ECO:0000256" key="2">
    <source>
        <dbReference type="ARBA" id="ARBA00022490"/>
    </source>
</evidence>
<feature type="domain" description="Proteasome component Ecm29 N-terminal" evidence="5">
    <location>
        <begin position="14"/>
        <end position="509"/>
    </location>
</feature>
<comment type="subcellular location">
    <subcellularLocation>
        <location evidence="1">Cytoplasm</location>
    </subcellularLocation>
</comment>
<dbReference type="GO" id="GO:0036503">
    <property type="term" value="P:ERAD pathway"/>
    <property type="evidence" value="ECO:0007669"/>
    <property type="project" value="TreeGrafter"/>
</dbReference>
<dbReference type="OrthoDB" id="16066at2759"/>
<dbReference type="RefSeq" id="XP_007911030.1">
    <property type="nucleotide sequence ID" value="XM_007912839.1"/>
</dbReference>
<keyword evidence="2" id="KW-0963">Cytoplasm</keyword>
<dbReference type="InterPro" id="IPR024372">
    <property type="entry name" value="Ecm29_N"/>
</dbReference>
<dbReference type="GeneID" id="19322667"/>
<dbReference type="Proteomes" id="UP000014074">
    <property type="component" value="Unassembled WGS sequence"/>
</dbReference>
<dbReference type="GO" id="GO:0005737">
    <property type="term" value="C:cytoplasm"/>
    <property type="evidence" value="ECO:0007669"/>
    <property type="project" value="UniProtKB-SubCell"/>
</dbReference>
<keyword evidence="3" id="KW-0677">Repeat</keyword>
<evidence type="ECO:0000259" key="6">
    <source>
        <dbReference type="Pfam" id="PF24492"/>
    </source>
</evidence>
<dbReference type="PANTHER" id="PTHR23346:SF19">
    <property type="entry name" value="PROTEASOME ADAPTER AND SCAFFOLD PROTEIN ECM29"/>
    <property type="match status" value="1"/>
</dbReference>
<dbReference type="InterPro" id="IPR011989">
    <property type="entry name" value="ARM-like"/>
</dbReference>
<dbReference type="SUPFAM" id="SSF48371">
    <property type="entry name" value="ARM repeat"/>
    <property type="match status" value="3"/>
</dbReference>
<protein>
    <submittedName>
        <fullName evidence="7">Putative proteasome component protein</fullName>
    </submittedName>
</protein>
<dbReference type="GO" id="GO:0043248">
    <property type="term" value="P:proteasome assembly"/>
    <property type="evidence" value="ECO:0007669"/>
    <property type="project" value="InterPro"/>
</dbReference>
<evidence type="ECO:0000256" key="1">
    <source>
        <dbReference type="ARBA" id="ARBA00004496"/>
    </source>
</evidence>
<dbReference type="KEGG" id="tmn:UCRPA7_242"/>
<evidence type="ECO:0000256" key="4">
    <source>
        <dbReference type="ARBA" id="ARBA00022942"/>
    </source>
</evidence>
<accession>R8BY32</accession>
<evidence type="ECO:0000313" key="7">
    <source>
        <dbReference type="EMBL" id="EOO04235.1"/>
    </source>
</evidence>
<dbReference type="InterPro" id="IPR016024">
    <property type="entry name" value="ARM-type_fold"/>
</dbReference>